<dbReference type="OrthoDB" id="1656124at2"/>
<dbReference type="STRING" id="1450648.CLORY_21940"/>
<sequence>MKKRIIKIGLFIAIVFLFTQLFYGSVTAKADTTVVDNYISLSKTVTNTKGETGTDITAAGGERLAISYAVTSKNIPKDNINVTAKKKKVILVVDTSGSMRIKDMAHNHSRAETVKNAAKKFIAKTAGKDADIAVVPYSASAEAYSNEIQDFTNSISQLDSYIDGMTIYGGTNIGDGMRKAYYMLKDIDSSAYDKYIVLLTDGQPNEWSVNNDKSYYTGGYDAPYVLGEDNYDSTGDGLKYADKIGDIIAGTDINTYMIAFTRDTDISKMKDMAGHAKAQLSSARDEDGLNDVYDEISNQILNSFTVTSVNFREEFPANVTILDVPPGFIVDNDKHIVTGELTNLSYTLDGDVYKLSNQLDFTIDIKFDDKISGKYSLSPVSELFYTDYNKHSNKADFNTVNIKVSSAKEKISNAPIEFLRIIDKDEFALQDGSTEDIKIEYSIIPKKIDFYSVDTDFYFNNMKNTTSNVVKELPVSDGIYTATIPAGLRIKSIQYNGMEFSKNKYKVMSDSAGNSVITFDLDDMGGINYKLDDSKEFFKADPINFDIVLKGTETGTYILHKENTYLTYKDIKYQTTKLYTDKALKIVVYQSRVRQHGLYTNNDNTIGDSNFVFSIGGQPIDTSKENSYTAAVVADITGADSLLNINIGAGTQRYNSSDIKVNVFKIKDDGSSFNDKVNYNNAAVIKFNSDNSTDINVKFHDKGTYIAIYTFKMDVDEEKTLTNTASIGSSRQDLILREVKEIPDLF</sequence>
<dbReference type="InterPro" id="IPR036465">
    <property type="entry name" value="vWFA_dom_sf"/>
</dbReference>
<name>A0A1V4IN84_9CLOT</name>
<keyword evidence="3" id="KW-1185">Reference proteome</keyword>
<dbReference type="EMBL" id="MZGV01000021">
    <property type="protein sequence ID" value="OPJ61512.1"/>
    <property type="molecule type" value="Genomic_DNA"/>
</dbReference>
<dbReference type="RefSeq" id="WP_079424256.1">
    <property type="nucleotide sequence ID" value="NZ_MZGV01000021.1"/>
</dbReference>
<evidence type="ECO:0000259" key="1">
    <source>
        <dbReference type="PROSITE" id="PS50234"/>
    </source>
</evidence>
<dbReference type="Proteomes" id="UP000190080">
    <property type="component" value="Unassembled WGS sequence"/>
</dbReference>
<organism evidence="2 3">
    <name type="scientific">Clostridium oryzae</name>
    <dbReference type="NCBI Taxonomy" id="1450648"/>
    <lineage>
        <taxon>Bacteria</taxon>
        <taxon>Bacillati</taxon>
        <taxon>Bacillota</taxon>
        <taxon>Clostridia</taxon>
        <taxon>Eubacteriales</taxon>
        <taxon>Clostridiaceae</taxon>
        <taxon>Clostridium</taxon>
    </lineage>
</organism>
<dbReference type="AlphaFoldDB" id="A0A1V4IN84"/>
<dbReference type="Gene3D" id="3.40.50.410">
    <property type="entry name" value="von Willebrand factor, type A domain"/>
    <property type="match status" value="1"/>
</dbReference>
<dbReference type="PROSITE" id="PS50234">
    <property type="entry name" value="VWFA"/>
    <property type="match status" value="1"/>
</dbReference>
<dbReference type="PANTHER" id="PTHR10579">
    <property type="entry name" value="CALCIUM-ACTIVATED CHLORIDE CHANNEL REGULATOR"/>
    <property type="match status" value="1"/>
</dbReference>
<evidence type="ECO:0000313" key="2">
    <source>
        <dbReference type="EMBL" id="OPJ61512.1"/>
    </source>
</evidence>
<comment type="caution">
    <text evidence="2">The sequence shown here is derived from an EMBL/GenBank/DDBJ whole genome shotgun (WGS) entry which is preliminary data.</text>
</comment>
<dbReference type="PANTHER" id="PTHR10579:SF177">
    <property type="entry name" value="CALCIUM-ACTIVATED CHLORIDE CHANNEL REGULATOR 4-LIKE PROTEIN"/>
    <property type="match status" value="1"/>
</dbReference>
<dbReference type="InterPro" id="IPR051266">
    <property type="entry name" value="CLCR"/>
</dbReference>
<dbReference type="SUPFAM" id="SSF53300">
    <property type="entry name" value="vWA-like"/>
    <property type="match status" value="1"/>
</dbReference>
<protein>
    <submittedName>
        <fullName evidence="2">von Willebrand factor type A domain protein</fullName>
    </submittedName>
</protein>
<proteinExistence type="predicted"/>
<gene>
    <name evidence="2" type="ORF">CLORY_21940</name>
</gene>
<dbReference type="InterPro" id="IPR002035">
    <property type="entry name" value="VWF_A"/>
</dbReference>
<accession>A0A1V4IN84</accession>
<dbReference type="SMART" id="SM00327">
    <property type="entry name" value="VWA"/>
    <property type="match status" value="1"/>
</dbReference>
<dbReference type="Pfam" id="PF13519">
    <property type="entry name" value="VWA_2"/>
    <property type="match status" value="1"/>
</dbReference>
<reference evidence="2 3" key="1">
    <citation type="submission" date="2017-03" db="EMBL/GenBank/DDBJ databases">
        <title>Genome sequence of Clostridium oryzae DSM 28571.</title>
        <authorList>
            <person name="Poehlein A."/>
            <person name="Daniel R."/>
        </authorList>
    </citation>
    <scope>NUCLEOTIDE SEQUENCE [LARGE SCALE GENOMIC DNA]</scope>
    <source>
        <strain evidence="2 3">DSM 28571</strain>
    </source>
</reference>
<feature type="domain" description="VWFA" evidence="1">
    <location>
        <begin position="88"/>
        <end position="296"/>
    </location>
</feature>
<dbReference type="CDD" id="cd00198">
    <property type="entry name" value="vWFA"/>
    <property type="match status" value="1"/>
</dbReference>
<evidence type="ECO:0000313" key="3">
    <source>
        <dbReference type="Proteomes" id="UP000190080"/>
    </source>
</evidence>